<evidence type="ECO:0000256" key="2">
    <source>
        <dbReference type="PIRSR" id="PIRSR613078-2"/>
    </source>
</evidence>
<dbReference type="HOGENOM" id="CLU_033323_12_2_2"/>
<name>L0I8U9_HALRX</name>
<dbReference type="PANTHER" id="PTHR48100">
    <property type="entry name" value="BROAD-SPECIFICITY PHOSPHATASE YOR283W-RELATED"/>
    <property type="match status" value="1"/>
</dbReference>
<reference evidence="3" key="1">
    <citation type="submission" date="2011-09" db="EMBL/GenBank/DDBJ databases">
        <title>Complete sequence of Halovivax ruber XH-70.</title>
        <authorList>
            <consortium name="US DOE Joint Genome Institute"/>
            <person name="Lucas S."/>
            <person name="Han J."/>
            <person name="Lapidus A."/>
            <person name="Cheng J.-F."/>
            <person name="Goodwin L."/>
            <person name="Pitluck S."/>
            <person name="Peters L."/>
            <person name="Mikhailova N."/>
            <person name="Davenport K."/>
            <person name="Detter J.C."/>
            <person name="Han C."/>
            <person name="Tapia R."/>
            <person name="Land M."/>
            <person name="Hauser L."/>
            <person name="Kyrpides N."/>
            <person name="Ivanova N."/>
            <person name="Pagani I."/>
            <person name="Sproer C."/>
            <person name="Anderson I."/>
            <person name="Woyke T."/>
        </authorList>
    </citation>
    <scope>NUCLEOTIDE SEQUENCE</scope>
    <source>
        <strain evidence="3">XH-70</strain>
    </source>
</reference>
<dbReference type="RefSeq" id="WP_015300671.1">
    <property type="nucleotide sequence ID" value="NC_019964.1"/>
</dbReference>
<gene>
    <name evidence="3" type="ordered locus">Halru_1413</name>
</gene>
<dbReference type="InterPro" id="IPR013078">
    <property type="entry name" value="His_Pase_superF_clade-1"/>
</dbReference>
<protein>
    <submittedName>
        <fullName evidence="3">Fructose-2,6-bisphosphatase</fullName>
    </submittedName>
</protein>
<dbReference type="GO" id="GO:0005737">
    <property type="term" value="C:cytoplasm"/>
    <property type="evidence" value="ECO:0007669"/>
    <property type="project" value="TreeGrafter"/>
</dbReference>
<feature type="active site" description="Tele-phosphohistidine intermediate" evidence="1">
    <location>
        <position position="12"/>
    </location>
</feature>
<accession>L0I8U9</accession>
<organism evidence="3 4">
    <name type="scientific">Halovivax ruber (strain DSM 18193 / JCM 13892 / XH-70)</name>
    <dbReference type="NCBI Taxonomy" id="797302"/>
    <lineage>
        <taxon>Archaea</taxon>
        <taxon>Methanobacteriati</taxon>
        <taxon>Methanobacteriota</taxon>
        <taxon>Stenosarchaea group</taxon>
        <taxon>Halobacteria</taxon>
        <taxon>Halobacteriales</taxon>
        <taxon>Natrialbaceae</taxon>
        <taxon>Halovivax</taxon>
    </lineage>
</organism>
<evidence type="ECO:0000313" key="4">
    <source>
        <dbReference type="Proteomes" id="UP000010846"/>
    </source>
</evidence>
<feature type="binding site" evidence="2">
    <location>
        <position position="57"/>
    </location>
    <ligand>
        <name>substrate</name>
    </ligand>
</feature>
<sequence length="193" mass="22087">MGTQTTLYFVRHAHSPYVPNREAERGLSEQGRRDALHVARTLTEYDIDVVVSSPYTRAVETVQEIAEAVGTAVITESGFRERTLAESHVADFEKAISRVWKDPSFSWEGGESNEVAQERGIAAVERTLERWTGEDIVIGTHGNLLTLILNYYDETYDFEFWQQLSMPDIYQVTFEKDRPSRIERIPSEGDVQR</sequence>
<dbReference type="eggNOG" id="arCOG01991">
    <property type="taxonomic scope" value="Archaea"/>
</dbReference>
<feature type="active site" description="Proton donor/acceptor" evidence="1">
    <location>
        <position position="86"/>
    </location>
</feature>
<dbReference type="Gene3D" id="3.40.50.1240">
    <property type="entry name" value="Phosphoglycerate mutase-like"/>
    <property type="match status" value="1"/>
</dbReference>
<dbReference type="InterPro" id="IPR029033">
    <property type="entry name" value="His_PPase_superfam"/>
</dbReference>
<evidence type="ECO:0000313" key="3">
    <source>
        <dbReference type="EMBL" id="AGB16025.1"/>
    </source>
</evidence>
<dbReference type="EMBL" id="CP003050">
    <property type="protein sequence ID" value="AGB16025.1"/>
    <property type="molecule type" value="Genomic_DNA"/>
</dbReference>
<dbReference type="InterPro" id="IPR050275">
    <property type="entry name" value="PGM_Phosphatase"/>
</dbReference>
<dbReference type="STRING" id="797302.Halru_1413"/>
<evidence type="ECO:0000256" key="1">
    <source>
        <dbReference type="PIRSR" id="PIRSR613078-1"/>
    </source>
</evidence>
<dbReference type="SUPFAM" id="SSF53254">
    <property type="entry name" value="Phosphoglycerate mutase-like"/>
    <property type="match status" value="1"/>
</dbReference>
<dbReference type="KEGG" id="hru:Halru_1413"/>
<dbReference type="GO" id="GO:0016791">
    <property type="term" value="F:phosphatase activity"/>
    <property type="evidence" value="ECO:0007669"/>
    <property type="project" value="TreeGrafter"/>
</dbReference>
<dbReference type="CDD" id="cd07067">
    <property type="entry name" value="HP_PGM_like"/>
    <property type="match status" value="1"/>
</dbReference>
<dbReference type="OrthoDB" id="304253at2157"/>
<dbReference type="PANTHER" id="PTHR48100:SF59">
    <property type="entry name" value="ADENOSYLCOBALAMIN_ALPHA-RIBAZOLE PHOSPHATASE"/>
    <property type="match status" value="1"/>
</dbReference>
<dbReference type="AlphaFoldDB" id="L0I8U9"/>
<dbReference type="Pfam" id="PF00300">
    <property type="entry name" value="His_Phos_1"/>
    <property type="match status" value="1"/>
</dbReference>
<keyword evidence="4" id="KW-1185">Reference proteome</keyword>
<dbReference type="GeneID" id="14376201"/>
<dbReference type="Proteomes" id="UP000010846">
    <property type="component" value="Chromosome"/>
</dbReference>
<proteinExistence type="predicted"/>
<dbReference type="SMART" id="SM00855">
    <property type="entry name" value="PGAM"/>
    <property type="match status" value="1"/>
</dbReference>